<evidence type="ECO:0000313" key="2">
    <source>
        <dbReference type="EMBL" id="CAI3982592.1"/>
    </source>
</evidence>
<accession>A0A9P1BZE3</accession>
<name>A0A9P1BZE3_9DINO</name>
<evidence type="ECO:0000256" key="1">
    <source>
        <dbReference type="SAM" id="MobiDB-lite"/>
    </source>
</evidence>
<evidence type="ECO:0000313" key="3">
    <source>
        <dbReference type="EMBL" id="CAL1135967.1"/>
    </source>
</evidence>
<reference evidence="3" key="2">
    <citation type="submission" date="2024-04" db="EMBL/GenBank/DDBJ databases">
        <authorList>
            <person name="Chen Y."/>
            <person name="Shah S."/>
            <person name="Dougan E. K."/>
            <person name="Thang M."/>
            <person name="Chan C."/>
        </authorList>
    </citation>
    <scope>NUCLEOTIDE SEQUENCE [LARGE SCALE GENOMIC DNA]</scope>
</reference>
<dbReference type="AlphaFoldDB" id="A0A9P1BZE3"/>
<dbReference type="EMBL" id="CAMXCT020000728">
    <property type="protein sequence ID" value="CAL1135967.1"/>
    <property type="molecule type" value="Genomic_DNA"/>
</dbReference>
<evidence type="ECO:0000313" key="5">
    <source>
        <dbReference type="Proteomes" id="UP001152797"/>
    </source>
</evidence>
<reference evidence="2" key="1">
    <citation type="submission" date="2022-10" db="EMBL/GenBank/DDBJ databases">
        <authorList>
            <person name="Chen Y."/>
            <person name="Dougan E. K."/>
            <person name="Chan C."/>
            <person name="Rhodes N."/>
            <person name="Thang M."/>
        </authorList>
    </citation>
    <scope>NUCLEOTIDE SEQUENCE</scope>
</reference>
<dbReference type="EMBL" id="CAMXCT030000728">
    <property type="protein sequence ID" value="CAL4769904.1"/>
    <property type="molecule type" value="Genomic_DNA"/>
</dbReference>
<protein>
    <submittedName>
        <fullName evidence="4">Retrovirus-related Pol polyprotein from type-1 retrotransposable element R2</fullName>
    </submittedName>
</protein>
<feature type="region of interest" description="Disordered" evidence="1">
    <location>
        <begin position="90"/>
        <end position="125"/>
    </location>
</feature>
<gene>
    <name evidence="2" type="ORF">C1SCF055_LOCUS10270</name>
</gene>
<sequence length="202" mass="22958">MSDWGARLKRVQEAQLSEETEEIPDVSLEILKMETLTFGQTYVGRTYEELWNQHPSWIKWFYQHYKNSTKAAHKRVIMFIEKRIAEAELSGPVTSQSPVTPAPKSLAAPKVMPTQPKAKSMPRSSAEEEIEPELLMEPGNPWPATEDRLMMHGLQQRVLNMENAIHQILSHLTPANAAVPTVAPSVMSATELMNEWDDPWNP</sequence>
<evidence type="ECO:0000313" key="4">
    <source>
        <dbReference type="EMBL" id="CAL4769904.1"/>
    </source>
</evidence>
<keyword evidence="5" id="KW-1185">Reference proteome</keyword>
<dbReference type="EMBL" id="CAMXCT010000728">
    <property type="protein sequence ID" value="CAI3982592.1"/>
    <property type="molecule type" value="Genomic_DNA"/>
</dbReference>
<organism evidence="2">
    <name type="scientific">Cladocopium goreaui</name>
    <dbReference type="NCBI Taxonomy" id="2562237"/>
    <lineage>
        <taxon>Eukaryota</taxon>
        <taxon>Sar</taxon>
        <taxon>Alveolata</taxon>
        <taxon>Dinophyceae</taxon>
        <taxon>Suessiales</taxon>
        <taxon>Symbiodiniaceae</taxon>
        <taxon>Cladocopium</taxon>
    </lineage>
</organism>
<proteinExistence type="predicted"/>
<comment type="caution">
    <text evidence="2">The sequence shown here is derived from an EMBL/GenBank/DDBJ whole genome shotgun (WGS) entry which is preliminary data.</text>
</comment>
<dbReference type="Proteomes" id="UP001152797">
    <property type="component" value="Unassembled WGS sequence"/>
</dbReference>